<sequence>MIFKDRPQYNQLMKLMSSAFKCQLSRTKVKFANAAGYKSPFDLEKLIPDPTKPEDKQLVPLDSLNDPYLMEEITFEIAKPIKVRAGGEKRINLISCTAPRIVKLLTEGEFTVAGTKWEKVFVESVGGSYQPEYAYNVNAKQASFTQKIELSISTNKAGEGFYLATLEQRVNHELTVEDLSKCSKSMIQQLISSGNLNQYAKLCEEKELISSLGLELHLVARYFQELDWICDNFDPAQGDGNFGFMVYLDESEFDEKSLFKSLVCPPIEFVTSDMVNLFFGTDGICYRVFDEQLGLSRDGDIGFLEKEIEGVEQAYLQGDKDYQYNEVQFAYLRHCQFLVEVAAKNLMGGSNCDGIVSGIIDVIGRVPLNFKTEIMKNLLAFTPSLEMGYRNDLLYNDALELEPLSEDGIDTNWYEIPFVAYLCIQVADSEIPLVQYLFGRIPNSLLTIDFDLSVAVKPSKYSIKFFNAYDFLLWGVLKNKDSTK</sequence>
<comment type="caution">
    <text evidence="1">The sequence shown here is derived from an EMBL/GenBank/DDBJ whole genome shotgun (WGS) entry which is preliminary data.</text>
</comment>
<accession>A0AAW8Q152</accession>
<dbReference type="RefSeq" id="WP_311020273.1">
    <property type="nucleotide sequence ID" value="NZ_JAUHGG010000003.1"/>
</dbReference>
<dbReference type="AlphaFoldDB" id="A0AAW8Q152"/>
<name>A0AAW8Q152_VIBPH</name>
<dbReference type="Proteomes" id="UP001253193">
    <property type="component" value="Unassembled WGS sequence"/>
</dbReference>
<evidence type="ECO:0000313" key="1">
    <source>
        <dbReference type="EMBL" id="MDS1821389.1"/>
    </source>
</evidence>
<gene>
    <name evidence="1" type="ORF">QX249_12025</name>
</gene>
<organism evidence="1 2">
    <name type="scientific">Vibrio parahaemolyticus</name>
    <dbReference type="NCBI Taxonomy" id="670"/>
    <lineage>
        <taxon>Bacteria</taxon>
        <taxon>Pseudomonadati</taxon>
        <taxon>Pseudomonadota</taxon>
        <taxon>Gammaproteobacteria</taxon>
        <taxon>Vibrionales</taxon>
        <taxon>Vibrionaceae</taxon>
        <taxon>Vibrio</taxon>
    </lineage>
</organism>
<proteinExistence type="predicted"/>
<protein>
    <submittedName>
        <fullName evidence="1">Uncharacterized protein</fullName>
    </submittedName>
</protein>
<dbReference type="EMBL" id="JAUHGG010000003">
    <property type="protein sequence ID" value="MDS1821389.1"/>
    <property type="molecule type" value="Genomic_DNA"/>
</dbReference>
<evidence type="ECO:0000313" key="2">
    <source>
        <dbReference type="Proteomes" id="UP001253193"/>
    </source>
</evidence>
<reference evidence="1" key="1">
    <citation type="submission" date="2023-06" db="EMBL/GenBank/DDBJ databases">
        <title>Genomic Diversity of Vibrio spp. and Metagenomic Analysis of Pathogens in Florida Gulf Coastal Waters Following Hurricane Ian.</title>
        <authorList>
            <person name="Brumfield K.D."/>
        </authorList>
    </citation>
    <scope>NUCLEOTIDE SEQUENCE</scope>
    <source>
        <strain evidence="1">WBS2B-138</strain>
    </source>
</reference>